<organism evidence="8 9">
    <name type="scientific">Actinomadura namibiensis</name>
    <dbReference type="NCBI Taxonomy" id="182080"/>
    <lineage>
        <taxon>Bacteria</taxon>
        <taxon>Bacillati</taxon>
        <taxon>Actinomycetota</taxon>
        <taxon>Actinomycetes</taxon>
        <taxon>Streptosporangiales</taxon>
        <taxon>Thermomonosporaceae</taxon>
        <taxon>Actinomadura</taxon>
    </lineage>
</organism>
<evidence type="ECO:0000259" key="6">
    <source>
        <dbReference type="Pfam" id="PF03888"/>
    </source>
</evidence>
<dbReference type="Proteomes" id="UP000572680">
    <property type="component" value="Unassembled WGS sequence"/>
</dbReference>
<evidence type="ECO:0000313" key="9">
    <source>
        <dbReference type="Proteomes" id="UP000572680"/>
    </source>
</evidence>
<evidence type="ECO:0000256" key="1">
    <source>
        <dbReference type="ARBA" id="ARBA00004418"/>
    </source>
</evidence>
<dbReference type="InterPro" id="IPR033434">
    <property type="entry name" value="MucB/RseB_N"/>
</dbReference>
<evidence type="ECO:0000256" key="4">
    <source>
        <dbReference type="ARBA" id="ARBA00022764"/>
    </source>
</evidence>
<dbReference type="Gene3D" id="3.30.200.100">
    <property type="entry name" value="MucB/RseB, C-terminal domain"/>
    <property type="match status" value="1"/>
</dbReference>
<dbReference type="InterPro" id="IPR005588">
    <property type="entry name" value="MucB_RseB"/>
</dbReference>
<keyword evidence="9" id="KW-1185">Reference proteome</keyword>
<gene>
    <name evidence="8" type="ORF">HNR61_000362</name>
</gene>
<dbReference type="PANTHER" id="PTHR38782:SF1">
    <property type="entry name" value="SIGMA-E FACTOR REGULATORY PROTEIN RSEB"/>
    <property type="match status" value="1"/>
</dbReference>
<evidence type="ECO:0000256" key="5">
    <source>
        <dbReference type="SAM" id="MobiDB-lite"/>
    </source>
</evidence>
<dbReference type="GO" id="GO:0032885">
    <property type="term" value="P:regulation of polysaccharide biosynthetic process"/>
    <property type="evidence" value="ECO:0007669"/>
    <property type="project" value="TreeGrafter"/>
</dbReference>
<dbReference type="RefSeq" id="WP_312897719.1">
    <property type="nucleotide sequence ID" value="NZ_BAAALP010000006.1"/>
</dbReference>
<keyword evidence="4" id="KW-0574">Periplasm</keyword>
<dbReference type="Pfam" id="PF03888">
    <property type="entry name" value="MucB_RseB"/>
    <property type="match status" value="1"/>
</dbReference>
<feature type="domain" description="MucB/RseB N-terminal" evidence="6">
    <location>
        <begin position="115"/>
        <end position="196"/>
    </location>
</feature>
<dbReference type="InterPro" id="IPR038484">
    <property type="entry name" value="MucB/RseB_C_sf"/>
</dbReference>
<dbReference type="Gene3D" id="2.50.20.10">
    <property type="entry name" value="Lipoprotein localisation LolA/LolB/LppX"/>
    <property type="match status" value="1"/>
</dbReference>
<protein>
    <submittedName>
        <fullName evidence="8">Sigma-E factor negative regulatory protein RseB</fullName>
    </submittedName>
</protein>
<dbReference type="InterPro" id="IPR033436">
    <property type="entry name" value="MucB/RseB_C"/>
</dbReference>
<dbReference type="AlphaFoldDB" id="A0A7W3QIT3"/>
<accession>A0A7W3QIT3</accession>
<evidence type="ECO:0000313" key="8">
    <source>
        <dbReference type="EMBL" id="MBA8948764.1"/>
    </source>
</evidence>
<feature type="region of interest" description="Disordered" evidence="5">
    <location>
        <begin position="86"/>
        <end position="108"/>
    </location>
</feature>
<evidence type="ECO:0000256" key="3">
    <source>
        <dbReference type="ARBA" id="ARBA00022729"/>
    </source>
</evidence>
<evidence type="ECO:0000256" key="2">
    <source>
        <dbReference type="ARBA" id="ARBA00008150"/>
    </source>
</evidence>
<reference evidence="8 9" key="1">
    <citation type="submission" date="2020-08" db="EMBL/GenBank/DDBJ databases">
        <title>Genomic Encyclopedia of Type Strains, Phase IV (KMG-IV): sequencing the most valuable type-strain genomes for metagenomic binning, comparative biology and taxonomic classification.</title>
        <authorList>
            <person name="Goeker M."/>
        </authorList>
    </citation>
    <scope>NUCLEOTIDE SEQUENCE [LARGE SCALE GENOMIC DNA]</scope>
    <source>
        <strain evidence="8 9">DSM 44197</strain>
    </source>
</reference>
<dbReference type="GO" id="GO:0030288">
    <property type="term" value="C:outer membrane-bounded periplasmic space"/>
    <property type="evidence" value="ECO:0007669"/>
    <property type="project" value="TreeGrafter"/>
</dbReference>
<dbReference type="Pfam" id="PF17188">
    <property type="entry name" value="MucB_RseB_C"/>
    <property type="match status" value="1"/>
</dbReference>
<dbReference type="GO" id="GO:0045152">
    <property type="term" value="F:antisigma factor binding"/>
    <property type="evidence" value="ECO:0007669"/>
    <property type="project" value="TreeGrafter"/>
</dbReference>
<comment type="subcellular location">
    <subcellularLocation>
        <location evidence="1">Periplasm</location>
    </subcellularLocation>
</comment>
<dbReference type="EMBL" id="JACJIA010000001">
    <property type="protein sequence ID" value="MBA8948764.1"/>
    <property type="molecule type" value="Genomic_DNA"/>
</dbReference>
<proteinExistence type="inferred from homology"/>
<feature type="compositionally biased region" description="Basic and acidic residues" evidence="5">
    <location>
        <begin position="93"/>
        <end position="104"/>
    </location>
</feature>
<evidence type="ECO:0000259" key="7">
    <source>
        <dbReference type="Pfam" id="PF17188"/>
    </source>
</evidence>
<dbReference type="PANTHER" id="PTHR38782">
    <property type="match status" value="1"/>
</dbReference>
<comment type="caution">
    <text evidence="8">The sequence shown here is derived from an EMBL/GenBank/DDBJ whole genome shotgun (WGS) entry which is preliminary data.</text>
</comment>
<feature type="domain" description="MucB/RseB C-terminal" evidence="7">
    <location>
        <begin position="231"/>
        <end position="329"/>
    </location>
</feature>
<comment type="similarity">
    <text evidence="2">Belongs to the RseB family.</text>
</comment>
<keyword evidence="3" id="KW-0732">Signal</keyword>
<sequence>MRPPIHELRGAALPAAGMAGALLLAGLLSGDACADSRARRGDPEALRLLTAAVDAARNVAYEGTRTLATWSPDQASTAQVKVVHTPGAGTSFTDEKGPRGHRPDTGAADAGLTASALALLARNYRLTRAADGTVCGRRARVVEAHRPGGGVAGRFWLDADTGLLLRRELVDAAGRRIAESGFIDLRVTRPPENTTMALRSGRAPATDVGTVSAARPWTDHLDGGELAALRAAGWRIPDTLPGRLRLNDARRSDGRDVLHLTYTDGLATVSVFVQRGVLDDRRLVGWKRGPRAVYSRDALRQWALASDGEHVYTVVTEAPESTAVTIARALPPDRSAVRSRLARGARRIASWVNPFD</sequence>
<name>A0A7W3QIT3_ACTNM</name>